<dbReference type="PROSITE" id="PS51166">
    <property type="entry name" value="CBM20"/>
    <property type="match status" value="1"/>
</dbReference>
<dbReference type="InterPro" id="IPR002044">
    <property type="entry name" value="CBM20"/>
</dbReference>
<keyword evidence="7" id="KW-0119">Carbohydrate metabolism</keyword>
<evidence type="ECO:0000259" key="11">
    <source>
        <dbReference type="PROSITE" id="PS51166"/>
    </source>
</evidence>
<dbReference type="InterPro" id="IPR052282">
    <property type="entry name" value="Starch-active_LPMO"/>
</dbReference>
<dbReference type="AlphaFoldDB" id="A0A6A6UZI1"/>
<dbReference type="SMART" id="SM01065">
    <property type="entry name" value="CBM_2"/>
    <property type="match status" value="1"/>
</dbReference>
<accession>A0A6A6UZI1</accession>
<keyword evidence="5" id="KW-1015">Disulfide bond</keyword>
<evidence type="ECO:0000256" key="6">
    <source>
        <dbReference type="ARBA" id="ARBA00023180"/>
    </source>
</evidence>
<keyword evidence="2" id="KW-0479">Metal-binding</keyword>
<dbReference type="CDD" id="cd05811">
    <property type="entry name" value="CBM20_glucoamylase"/>
    <property type="match status" value="1"/>
</dbReference>
<proteinExistence type="inferred from homology"/>
<dbReference type="InterPro" id="IPR034836">
    <property type="entry name" value="CBM20_glucoamylase"/>
</dbReference>
<organism evidence="12 13">
    <name type="scientific">Sporormia fimetaria CBS 119925</name>
    <dbReference type="NCBI Taxonomy" id="1340428"/>
    <lineage>
        <taxon>Eukaryota</taxon>
        <taxon>Fungi</taxon>
        <taxon>Dikarya</taxon>
        <taxon>Ascomycota</taxon>
        <taxon>Pezizomycotina</taxon>
        <taxon>Dothideomycetes</taxon>
        <taxon>Pleosporomycetidae</taxon>
        <taxon>Pleosporales</taxon>
        <taxon>Sporormiaceae</taxon>
        <taxon>Sporormia</taxon>
    </lineage>
</organism>
<comment type="similarity">
    <text evidence="9">Belongs to the polysaccharide monooxygenase AA13 family.</text>
</comment>
<evidence type="ECO:0000313" key="12">
    <source>
        <dbReference type="EMBL" id="KAF2742820.1"/>
    </source>
</evidence>
<evidence type="ECO:0000256" key="2">
    <source>
        <dbReference type="ARBA" id="ARBA00022723"/>
    </source>
</evidence>
<dbReference type="InterPro" id="IPR013783">
    <property type="entry name" value="Ig-like_fold"/>
</dbReference>
<dbReference type="EMBL" id="MU006603">
    <property type="protein sequence ID" value="KAF2742820.1"/>
    <property type="molecule type" value="Genomic_DNA"/>
</dbReference>
<feature type="chain" id="PRO_5025628894" evidence="10">
    <location>
        <begin position="18"/>
        <end position="377"/>
    </location>
</feature>
<evidence type="ECO:0000256" key="1">
    <source>
        <dbReference type="ARBA" id="ARBA00001973"/>
    </source>
</evidence>
<dbReference type="SUPFAM" id="SSF49452">
    <property type="entry name" value="Starch-binding domain-like"/>
    <property type="match status" value="1"/>
</dbReference>
<evidence type="ECO:0000256" key="4">
    <source>
        <dbReference type="ARBA" id="ARBA00023008"/>
    </source>
</evidence>
<dbReference type="GO" id="GO:0000272">
    <property type="term" value="P:polysaccharide catabolic process"/>
    <property type="evidence" value="ECO:0007669"/>
    <property type="project" value="UniProtKB-KW"/>
</dbReference>
<name>A0A6A6UZI1_9PLEO</name>
<evidence type="ECO:0000256" key="5">
    <source>
        <dbReference type="ARBA" id="ARBA00023157"/>
    </source>
</evidence>
<reference evidence="12" key="1">
    <citation type="journal article" date="2020" name="Stud. Mycol.">
        <title>101 Dothideomycetes genomes: a test case for predicting lifestyles and emergence of pathogens.</title>
        <authorList>
            <person name="Haridas S."/>
            <person name="Albert R."/>
            <person name="Binder M."/>
            <person name="Bloem J."/>
            <person name="Labutti K."/>
            <person name="Salamov A."/>
            <person name="Andreopoulos B."/>
            <person name="Baker S."/>
            <person name="Barry K."/>
            <person name="Bills G."/>
            <person name="Bluhm B."/>
            <person name="Cannon C."/>
            <person name="Castanera R."/>
            <person name="Culley D."/>
            <person name="Daum C."/>
            <person name="Ezra D."/>
            <person name="Gonzalez J."/>
            <person name="Henrissat B."/>
            <person name="Kuo A."/>
            <person name="Liang C."/>
            <person name="Lipzen A."/>
            <person name="Lutzoni F."/>
            <person name="Magnuson J."/>
            <person name="Mondo S."/>
            <person name="Nolan M."/>
            <person name="Ohm R."/>
            <person name="Pangilinan J."/>
            <person name="Park H.-J."/>
            <person name="Ramirez L."/>
            <person name="Alfaro M."/>
            <person name="Sun H."/>
            <person name="Tritt A."/>
            <person name="Yoshinaga Y."/>
            <person name="Zwiers L.-H."/>
            <person name="Turgeon B."/>
            <person name="Goodwin S."/>
            <person name="Spatafora J."/>
            <person name="Crous P."/>
            <person name="Grigoriev I."/>
        </authorList>
    </citation>
    <scope>NUCLEOTIDE SEQUENCE</scope>
    <source>
        <strain evidence="12">CBS 119925</strain>
    </source>
</reference>
<dbReference type="InterPro" id="IPR013784">
    <property type="entry name" value="Carb-bd-like_fold"/>
</dbReference>
<dbReference type="Proteomes" id="UP000799440">
    <property type="component" value="Unassembled WGS sequence"/>
</dbReference>
<dbReference type="SMR" id="A0A6A6UZI1"/>
<dbReference type="Pfam" id="PF00686">
    <property type="entry name" value="CBM_20"/>
    <property type="match status" value="1"/>
</dbReference>
<feature type="signal peptide" evidence="10">
    <location>
        <begin position="1"/>
        <end position="17"/>
    </location>
</feature>
<evidence type="ECO:0000313" key="13">
    <source>
        <dbReference type="Proteomes" id="UP000799440"/>
    </source>
</evidence>
<keyword evidence="4" id="KW-0186">Copper</keyword>
<dbReference type="PANTHER" id="PTHR36575:SF2">
    <property type="entry name" value="CHITIN-BINDING TYPE-4 DOMAIN-CONTAINING PROTEIN-RELATED"/>
    <property type="match status" value="1"/>
</dbReference>
<dbReference type="Gene3D" id="2.60.40.10">
    <property type="entry name" value="Immunoglobulins"/>
    <property type="match status" value="1"/>
</dbReference>
<evidence type="ECO:0000256" key="3">
    <source>
        <dbReference type="ARBA" id="ARBA00022729"/>
    </source>
</evidence>
<keyword evidence="13" id="KW-1185">Reference proteome</keyword>
<gene>
    <name evidence="12" type="ORF">M011DRAFT_471863</name>
</gene>
<evidence type="ECO:0000256" key="8">
    <source>
        <dbReference type="ARBA" id="ARBA00023326"/>
    </source>
</evidence>
<dbReference type="Pfam" id="PF03067">
    <property type="entry name" value="LPMO_10"/>
    <property type="match status" value="1"/>
</dbReference>
<comment type="cofactor">
    <cofactor evidence="1">
        <name>Cu(2+)</name>
        <dbReference type="ChEBI" id="CHEBI:29036"/>
    </cofactor>
</comment>
<evidence type="ECO:0000256" key="7">
    <source>
        <dbReference type="ARBA" id="ARBA00023277"/>
    </source>
</evidence>
<keyword evidence="8" id="KW-0624">Polysaccharide degradation</keyword>
<dbReference type="OrthoDB" id="550577at2759"/>
<protein>
    <submittedName>
        <fullName evidence="12">Carbohydrate-binding module family 20 protein</fullName>
    </submittedName>
</protein>
<keyword evidence="3 10" id="KW-0732">Signal</keyword>
<dbReference type="FunFam" id="2.60.40.10:FF:000552">
    <property type="entry name" value="Related to glucoamylase"/>
    <property type="match status" value="1"/>
</dbReference>
<evidence type="ECO:0000256" key="9">
    <source>
        <dbReference type="ARBA" id="ARBA00034311"/>
    </source>
</evidence>
<keyword evidence="6" id="KW-0325">Glycoprotein</keyword>
<dbReference type="InterPro" id="IPR004302">
    <property type="entry name" value="Cellulose/chitin-bd_N"/>
</dbReference>
<dbReference type="GO" id="GO:0046872">
    <property type="term" value="F:metal ion binding"/>
    <property type="evidence" value="ECO:0007669"/>
    <property type="project" value="UniProtKB-KW"/>
</dbReference>
<dbReference type="PANTHER" id="PTHR36575">
    <property type="entry name" value="BINDING PROTEIN, PUTATIVE (AFU_ORTHOLOGUE AFUA_1G14430)-RELATED"/>
    <property type="match status" value="1"/>
</dbReference>
<evidence type="ECO:0000256" key="10">
    <source>
        <dbReference type="SAM" id="SignalP"/>
    </source>
</evidence>
<sequence>MRQTLSCLLALAAHVHAHGYMVLPMSRTGLNAQAGKDTCPECQILEPVTAWPDLDAAPVGRSGPCGYNARMGVDYNQPGANWGKSPVATYKAGDVINVQWCVDNNGDHGGMFTYRLCPNTTLVQEFLNPSSLPTEPEKQALEDCFEANILPCTSVSGQPCAYNPDCKPGEKCYRNDWFTCNGFNDGTRCRGVDNAPINSCYTSIAGGYTVTKKVKIPDNFPESSHTLLSFKWNSFQTPQIYLSCADVAIRGSSSLPPSTTKSAQPTSTACASPVASMAVTFSVKAKTAFGETIKVVGSTSQLGGWDAAKAKTLSAAGYTDANPVWSGSVTMPAGAAFELKFLRVSGSGTVSWESDPNRQYTVPRGCSGAVTITGEWR</sequence>
<feature type="domain" description="CBM20" evidence="11">
    <location>
        <begin position="271"/>
        <end position="377"/>
    </location>
</feature>
<dbReference type="GO" id="GO:2001070">
    <property type="term" value="F:starch binding"/>
    <property type="evidence" value="ECO:0007669"/>
    <property type="project" value="InterPro"/>
</dbReference>